<keyword evidence="2" id="KW-1185">Reference proteome</keyword>
<protein>
    <submittedName>
        <fullName evidence="1">Uncharacterized protein</fullName>
    </submittedName>
</protein>
<evidence type="ECO:0000313" key="2">
    <source>
        <dbReference type="Proteomes" id="UP000499080"/>
    </source>
</evidence>
<reference evidence="1 2" key="1">
    <citation type="journal article" date="2019" name="Sci. Rep.">
        <title>Orb-weaving spider Araneus ventricosus genome elucidates the spidroin gene catalogue.</title>
        <authorList>
            <person name="Kono N."/>
            <person name="Nakamura H."/>
            <person name="Ohtoshi R."/>
            <person name="Moran D.A.P."/>
            <person name="Shinohara A."/>
            <person name="Yoshida Y."/>
            <person name="Fujiwara M."/>
            <person name="Mori M."/>
            <person name="Tomita M."/>
            <person name="Arakawa K."/>
        </authorList>
    </citation>
    <scope>NUCLEOTIDE SEQUENCE [LARGE SCALE GENOMIC DNA]</scope>
</reference>
<sequence length="75" mass="8503">MIVEGGIPDSSQHHPNLAQLTLQSLRQKETRREATQYPASTGAWRRLAAIILLVQLRYFPMLEDVDISGKEFPVI</sequence>
<organism evidence="1 2">
    <name type="scientific">Araneus ventricosus</name>
    <name type="common">Orbweaver spider</name>
    <name type="synonym">Epeira ventricosa</name>
    <dbReference type="NCBI Taxonomy" id="182803"/>
    <lineage>
        <taxon>Eukaryota</taxon>
        <taxon>Metazoa</taxon>
        <taxon>Ecdysozoa</taxon>
        <taxon>Arthropoda</taxon>
        <taxon>Chelicerata</taxon>
        <taxon>Arachnida</taxon>
        <taxon>Araneae</taxon>
        <taxon>Araneomorphae</taxon>
        <taxon>Entelegynae</taxon>
        <taxon>Araneoidea</taxon>
        <taxon>Araneidae</taxon>
        <taxon>Araneus</taxon>
    </lineage>
</organism>
<accession>A0A4Y2U5X1</accession>
<dbReference type="AlphaFoldDB" id="A0A4Y2U5X1"/>
<evidence type="ECO:0000313" key="1">
    <source>
        <dbReference type="EMBL" id="GBO07903.1"/>
    </source>
</evidence>
<dbReference type="Proteomes" id="UP000499080">
    <property type="component" value="Unassembled WGS sequence"/>
</dbReference>
<comment type="caution">
    <text evidence="1">The sequence shown here is derived from an EMBL/GenBank/DDBJ whole genome shotgun (WGS) entry which is preliminary data.</text>
</comment>
<dbReference type="EMBL" id="BGPR01033818">
    <property type="protein sequence ID" value="GBO07903.1"/>
    <property type="molecule type" value="Genomic_DNA"/>
</dbReference>
<name>A0A4Y2U5X1_ARAVE</name>
<proteinExistence type="predicted"/>
<gene>
    <name evidence="1" type="ORF">AVEN_51254_1</name>
</gene>